<dbReference type="EMBL" id="CP089982">
    <property type="protein sequence ID" value="WXA90290.1"/>
    <property type="molecule type" value="Genomic_DNA"/>
</dbReference>
<evidence type="ECO:0000313" key="2">
    <source>
        <dbReference type="Proteomes" id="UP001379533"/>
    </source>
</evidence>
<proteinExistence type="predicted"/>
<dbReference type="RefSeq" id="WP_394840903.1">
    <property type="nucleotide sequence ID" value="NZ_CP089982.1"/>
</dbReference>
<keyword evidence="2" id="KW-1185">Reference proteome</keyword>
<dbReference type="Proteomes" id="UP001379533">
    <property type="component" value="Chromosome"/>
</dbReference>
<organism evidence="1 2">
    <name type="scientific">Pendulispora brunnea</name>
    <dbReference type="NCBI Taxonomy" id="2905690"/>
    <lineage>
        <taxon>Bacteria</taxon>
        <taxon>Pseudomonadati</taxon>
        <taxon>Myxococcota</taxon>
        <taxon>Myxococcia</taxon>
        <taxon>Myxococcales</taxon>
        <taxon>Sorangiineae</taxon>
        <taxon>Pendulisporaceae</taxon>
        <taxon>Pendulispora</taxon>
    </lineage>
</organism>
<reference evidence="1 2" key="1">
    <citation type="submission" date="2021-12" db="EMBL/GenBank/DDBJ databases">
        <title>Discovery of the Pendulisporaceae a myxobacterial family with distinct sporulation behavior and unique specialized metabolism.</title>
        <authorList>
            <person name="Garcia R."/>
            <person name="Popoff A."/>
            <person name="Bader C.D."/>
            <person name="Loehr J."/>
            <person name="Walesch S."/>
            <person name="Walt C."/>
            <person name="Boldt J."/>
            <person name="Bunk B."/>
            <person name="Haeckl F.J.F.P.J."/>
            <person name="Gunesch A.P."/>
            <person name="Birkelbach J."/>
            <person name="Nuebel U."/>
            <person name="Pietschmann T."/>
            <person name="Bach T."/>
            <person name="Mueller R."/>
        </authorList>
    </citation>
    <scope>NUCLEOTIDE SEQUENCE [LARGE SCALE GENOMIC DNA]</scope>
    <source>
        <strain evidence="1 2">MSr12523</strain>
    </source>
</reference>
<accession>A0ABZ2JZV9</accession>
<protein>
    <submittedName>
        <fullName evidence="1">Uncharacterized protein</fullName>
    </submittedName>
</protein>
<evidence type="ECO:0000313" key="1">
    <source>
        <dbReference type="EMBL" id="WXA90290.1"/>
    </source>
</evidence>
<name>A0ABZ2JZV9_9BACT</name>
<gene>
    <name evidence="1" type="ORF">LZC95_27985</name>
</gene>
<sequence>MYPAGEVLKLEITLPHFGKAPVGLRDLCRGAADGEHLEVACISPRGEIDTMVATREAAAIVESLNGAAPVRFPIPPGAVVRFGTTSLEDHDLAPMRDAWARAHASRCRGDEPSRSVDMRLGVSRVASHTWRLRAAIPGVSQSFEWETAENVCAVRPYPAPSGYTMDCGMDDGPWPARFVVVADWFYVALPRASAGPGKEEMYAMELPCGVHVRFPKTNPCRRNVAAGCCDHDEDRFRCLGNGP</sequence>